<dbReference type="KEGG" id="pvt:110078081"/>
<dbReference type="GO" id="GO:0005576">
    <property type="term" value="C:extracellular region"/>
    <property type="evidence" value="ECO:0007669"/>
    <property type="project" value="UniProtKB-SubCell"/>
</dbReference>
<dbReference type="GeneID" id="110078081"/>
<reference evidence="9" key="1">
    <citation type="submission" date="2025-08" db="UniProtKB">
        <authorList>
            <consortium name="RefSeq"/>
        </authorList>
    </citation>
    <scope>IDENTIFICATION</scope>
</reference>
<feature type="transmembrane region" description="Helical" evidence="6">
    <location>
        <begin position="38"/>
        <end position="64"/>
    </location>
</feature>
<dbReference type="PROSITE" id="PS50041">
    <property type="entry name" value="C_TYPE_LECTIN_2"/>
    <property type="match status" value="1"/>
</dbReference>
<keyword evidence="8" id="KW-1185">Reference proteome</keyword>
<protein>
    <submittedName>
        <fullName evidence="9">Killer cell lectin-like receptor subfamily F member 1 isoform X3</fullName>
    </submittedName>
</protein>
<dbReference type="InterPro" id="IPR033992">
    <property type="entry name" value="NKR-like_CTLD"/>
</dbReference>
<evidence type="ECO:0000256" key="2">
    <source>
        <dbReference type="ARBA" id="ARBA00004613"/>
    </source>
</evidence>
<dbReference type="InterPro" id="IPR051379">
    <property type="entry name" value="C-type_Lectin_Receptor_IMM"/>
</dbReference>
<feature type="region of interest" description="Disordered" evidence="5">
    <location>
        <begin position="1"/>
        <end position="30"/>
    </location>
</feature>
<organism evidence="8 9">
    <name type="scientific">Pogona vitticeps</name>
    <name type="common">central bearded dragon</name>
    <dbReference type="NCBI Taxonomy" id="103695"/>
    <lineage>
        <taxon>Eukaryota</taxon>
        <taxon>Metazoa</taxon>
        <taxon>Chordata</taxon>
        <taxon>Craniata</taxon>
        <taxon>Vertebrata</taxon>
        <taxon>Euteleostomi</taxon>
        <taxon>Lepidosauria</taxon>
        <taxon>Squamata</taxon>
        <taxon>Bifurcata</taxon>
        <taxon>Unidentata</taxon>
        <taxon>Episquamata</taxon>
        <taxon>Toxicofera</taxon>
        <taxon>Iguania</taxon>
        <taxon>Acrodonta</taxon>
        <taxon>Agamidae</taxon>
        <taxon>Amphibolurinae</taxon>
        <taxon>Pogona</taxon>
    </lineage>
</organism>
<gene>
    <name evidence="9" type="primary">LOC110078081</name>
</gene>
<keyword evidence="3" id="KW-0964">Secreted</keyword>
<feature type="domain" description="C-type lectin" evidence="7">
    <location>
        <begin position="118"/>
        <end position="227"/>
    </location>
</feature>
<dbReference type="SUPFAM" id="SSF56436">
    <property type="entry name" value="C-type lectin-like"/>
    <property type="match status" value="1"/>
</dbReference>
<dbReference type="FunCoup" id="A0A6J0TGR9">
    <property type="interactions" value="2"/>
</dbReference>
<comment type="subcellular location">
    <subcellularLocation>
        <location evidence="1">Membrane</location>
        <topology evidence="1">Single-pass membrane protein</topology>
    </subcellularLocation>
    <subcellularLocation>
        <location evidence="2">Secreted</location>
    </subcellularLocation>
</comment>
<dbReference type="PANTHER" id="PTHR46746:SF7">
    <property type="entry name" value="KILLER CELL LECTIN-LIKE RECEPTOR SUBFAMILY F MEMBER 1"/>
    <property type="match status" value="1"/>
</dbReference>
<dbReference type="CDD" id="cd03593">
    <property type="entry name" value="CLECT_NK_receptors_like"/>
    <property type="match status" value="1"/>
</dbReference>
<evidence type="ECO:0000256" key="5">
    <source>
        <dbReference type="SAM" id="MobiDB-lite"/>
    </source>
</evidence>
<evidence type="ECO:0000313" key="9">
    <source>
        <dbReference type="RefSeq" id="XP_020647502.2"/>
    </source>
</evidence>
<dbReference type="AlphaFoldDB" id="A0A6J0TGR9"/>
<dbReference type="InterPro" id="IPR016186">
    <property type="entry name" value="C-type_lectin-like/link_sf"/>
</dbReference>
<evidence type="ECO:0000256" key="1">
    <source>
        <dbReference type="ARBA" id="ARBA00004167"/>
    </source>
</evidence>
<evidence type="ECO:0000256" key="4">
    <source>
        <dbReference type="ARBA" id="ARBA00022734"/>
    </source>
</evidence>
<keyword evidence="4" id="KW-0430">Lectin</keyword>
<keyword evidence="6" id="KW-1133">Transmembrane helix</keyword>
<dbReference type="Pfam" id="PF00059">
    <property type="entry name" value="Lectin_C"/>
    <property type="match status" value="1"/>
</dbReference>
<dbReference type="Gene3D" id="3.10.100.10">
    <property type="entry name" value="Mannose-Binding Protein A, subunit A"/>
    <property type="match status" value="1"/>
</dbReference>
<dbReference type="SMART" id="SM00034">
    <property type="entry name" value="CLECT"/>
    <property type="match status" value="1"/>
</dbReference>
<dbReference type="InterPro" id="IPR001304">
    <property type="entry name" value="C-type_lectin-like"/>
</dbReference>
<evidence type="ECO:0000259" key="7">
    <source>
        <dbReference type="PROSITE" id="PS50041"/>
    </source>
</evidence>
<evidence type="ECO:0000256" key="3">
    <source>
        <dbReference type="ARBA" id="ARBA00022525"/>
    </source>
</evidence>
<accession>A0A6J0TGR9</accession>
<sequence length="233" mass="26335">MDDEEGYMTLSPRMPNETSSQESLSKRRRGNSKRVTQYKLSVGILGALCTILGLAAVVLLTFVLQGGFRPCETVNATKDNAGRLEDRPCFSQQVAVHLCEPFTEGATCKLCPANWKERRGKCYWFSREKKSWLVGYQDCSRKKAQLPVVYDAEEMGFIQQNVPEKSPVWIGLNFTPSVGIWTWIDGAALKEHLFPQIHQERETSCAILKGNDVRSEMCTADFGWMCEKRAIVL</sequence>
<keyword evidence="6" id="KW-0472">Membrane</keyword>
<evidence type="ECO:0000313" key="8">
    <source>
        <dbReference type="Proteomes" id="UP001652642"/>
    </source>
</evidence>
<dbReference type="InterPro" id="IPR016187">
    <property type="entry name" value="CTDL_fold"/>
</dbReference>
<dbReference type="RefSeq" id="XP_020647502.2">
    <property type="nucleotide sequence ID" value="XM_020791843.2"/>
</dbReference>
<evidence type="ECO:0000256" key="6">
    <source>
        <dbReference type="SAM" id="Phobius"/>
    </source>
</evidence>
<dbReference type="InParanoid" id="A0A6J0TGR9"/>
<name>A0A6J0TGR9_9SAUR</name>
<dbReference type="GO" id="GO:0030246">
    <property type="term" value="F:carbohydrate binding"/>
    <property type="evidence" value="ECO:0007669"/>
    <property type="project" value="UniProtKB-KW"/>
</dbReference>
<dbReference type="OrthoDB" id="538816at2759"/>
<dbReference type="Proteomes" id="UP001652642">
    <property type="component" value="Chromosome 3"/>
</dbReference>
<dbReference type="GO" id="GO:0005886">
    <property type="term" value="C:plasma membrane"/>
    <property type="evidence" value="ECO:0007669"/>
    <property type="project" value="TreeGrafter"/>
</dbReference>
<dbReference type="PANTHER" id="PTHR46746">
    <property type="entry name" value="KILLER CELL LECTIN-LIKE RECEPTOR SUBFAMILY F MEMBER 2"/>
    <property type="match status" value="1"/>
</dbReference>
<keyword evidence="6" id="KW-0812">Transmembrane</keyword>
<proteinExistence type="predicted"/>